<organism evidence="3 4">
    <name type="scientific">Catenovulum adriaticum</name>
    <dbReference type="NCBI Taxonomy" id="2984846"/>
    <lineage>
        <taxon>Bacteria</taxon>
        <taxon>Pseudomonadati</taxon>
        <taxon>Pseudomonadota</taxon>
        <taxon>Gammaproteobacteria</taxon>
        <taxon>Alteromonadales</taxon>
        <taxon>Alteromonadaceae</taxon>
        <taxon>Catenovulum</taxon>
    </lineage>
</organism>
<sequence length="130" mass="14766">MISNKKRSIRPEKVLIVDDSRIMRDFLRNMLVELGFNHFIEASSARDALFKYEVDQPHFIFLDIELGEDNGLDIFKTILDQDKEAKVTIISAHSTVDNVKQAMQLGAKGFLVKPFNPTKLVSAVKNMSLV</sequence>
<dbReference type="PANTHER" id="PTHR43228">
    <property type="entry name" value="TWO-COMPONENT RESPONSE REGULATOR"/>
    <property type="match status" value="1"/>
</dbReference>
<evidence type="ECO:0000313" key="3">
    <source>
        <dbReference type="EMBL" id="WAJ70520.1"/>
    </source>
</evidence>
<name>A0ABY7ALU0_9ALTE</name>
<feature type="modified residue" description="4-aspartylphosphate" evidence="1">
    <location>
        <position position="63"/>
    </location>
</feature>
<reference evidence="3" key="1">
    <citation type="submission" date="2022-10" db="EMBL/GenBank/DDBJ databases">
        <title>Catenovulum adriacola sp. nov. isolated in the Harbour of Susak.</title>
        <authorList>
            <person name="Schoch T."/>
            <person name="Reich S.J."/>
            <person name="Stoeferle S."/>
            <person name="Flaiz M."/>
            <person name="Kazda M."/>
            <person name="Riedel C.U."/>
            <person name="Duerre P."/>
        </authorList>
    </citation>
    <scope>NUCLEOTIDE SEQUENCE</scope>
    <source>
        <strain evidence="3">TS8</strain>
    </source>
</reference>
<dbReference type="InterPro" id="IPR001789">
    <property type="entry name" value="Sig_transdc_resp-reg_receiver"/>
</dbReference>
<dbReference type="Proteomes" id="UP001163726">
    <property type="component" value="Chromosome"/>
</dbReference>
<keyword evidence="1" id="KW-0597">Phosphoprotein</keyword>
<protein>
    <submittedName>
        <fullName evidence="3">Response regulator</fullName>
    </submittedName>
</protein>
<dbReference type="Pfam" id="PF00072">
    <property type="entry name" value="Response_reg"/>
    <property type="match status" value="1"/>
</dbReference>
<dbReference type="SUPFAM" id="SSF52172">
    <property type="entry name" value="CheY-like"/>
    <property type="match status" value="1"/>
</dbReference>
<dbReference type="PROSITE" id="PS50110">
    <property type="entry name" value="RESPONSE_REGULATORY"/>
    <property type="match status" value="1"/>
</dbReference>
<dbReference type="InterPro" id="IPR011006">
    <property type="entry name" value="CheY-like_superfamily"/>
</dbReference>
<dbReference type="SMART" id="SM00448">
    <property type="entry name" value="REC"/>
    <property type="match status" value="1"/>
</dbReference>
<dbReference type="PANTHER" id="PTHR43228:SF1">
    <property type="entry name" value="TWO-COMPONENT RESPONSE REGULATOR ARR22"/>
    <property type="match status" value="1"/>
</dbReference>
<evidence type="ECO:0000256" key="1">
    <source>
        <dbReference type="PROSITE-ProRule" id="PRU00169"/>
    </source>
</evidence>
<dbReference type="Gene3D" id="3.40.50.2300">
    <property type="match status" value="1"/>
</dbReference>
<accession>A0ABY7ALU0</accession>
<dbReference type="InterPro" id="IPR052048">
    <property type="entry name" value="ST_Response_Regulator"/>
</dbReference>
<proteinExistence type="predicted"/>
<gene>
    <name evidence="3" type="ORF">OLW01_01490</name>
</gene>
<evidence type="ECO:0000259" key="2">
    <source>
        <dbReference type="PROSITE" id="PS50110"/>
    </source>
</evidence>
<feature type="domain" description="Response regulatory" evidence="2">
    <location>
        <begin position="13"/>
        <end position="128"/>
    </location>
</feature>
<evidence type="ECO:0000313" key="4">
    <source>
        <dbReference type="Proteomes" id="UP001163726"/>
    </source>
</evidence>
<keyword evidence="4" id="KW-1185">Reference proteome</keyword>
<dbReference type="EMBL" id="CP109965">
    <property type="protein sequence ID" value="WAJ70520.1"/>
    <property type="molecule type" value="Genomic_DNA"/>
</dbReference>
<dbReference type="RefSeq" id="WP_268074870.1">
    <property type="nucleotide sequence ID" value="NZ_CP109965.1"/>
</dbReference>